<accession>A0A239IBS9</accession>
<dbReference type="EMBL" id="FZOT01000009">
    <property type="protein sequence ID" value="SNS90979.1"/>
    <property type="molecule type" value="Genomic_DNA"/>
</dbReference>
<evidence type="ECO:0000313" key="6">
    <source>
        <dbReference type="EMBL" id="SNS90979.1"/>
    </source>
</evidence>
<dbReference type="AlphaFoldDB" id="A0A239IBS9"/>
<dbReference type="GO" id="GO:0046872">
    <property type="term" value="F:metal ion binding"/>
    <property type="evidence" value="ECO:0007669"/>
    <property type="project" value="UniProtKB-KW"/>
</dbReference>
<dbReference type="Gene3D" id="3.40.50.450">
    <property type="match status" value="1"/>
</dbReference>
<protein>
    <submittedName>
        <fullName evidence="6">Phosphofructokinase</fullName>
    </submittedName>
</protein>
<evidence type="ECO:0000259" key="5">
    <source>
        <dbReference type="Pfam" id="PF00365"/>
    </source>
</evidence>
<evidence type="ECO:0000256" key="3">
    <source>
        <dbReference type="ARBA" id="ARBA00022777"/>
    </source>
</evidence>
<sequence>MGGDGSLTIANTLHRKGLRVVGVPKTIDNDLDKTFTIVGFDSAVSFATACTARPKATSGGWWWK</sequence>
<evidence type="ECO:0000256" key="1">
    <source>
        <dbReference type="ARBA" id="ARBA00022679"/>
    </source>
</evidence>
<keyword evidence="7" id="KW-1185">Reference proteome</keyword>
<keyword evidence="2" id="KW-0479">Metal-binding</keyword>
<keyword evidence="1" id="KW-0808">Transferase</keyword>
<feature type="domain" description="Phosphofructokinase" evidence="5">
    <location>
        <begin position="1"/>
        <end position="57"/>
    </location>
</feature>
<organism evidence="6 7">
    <name type="scientific">Noviherbaspirillum humi</name>
    <dbReference type="NCBI Taxonomy" id="1688639"/>
    <lineage>
        <taxon>Bacteria</taxon>
        <taxon>Pseudomonadati</taxon>
        <taxon>Pseudomonadota</taxon>
        <taxon>Betaproteobacteria</taxon>
        <taxon>Burkholderiales</taxon>
        <taxon>Oxalobacteraceae</taxon>
        <taxon>Noviherbaspirillum</taxon>
    </lineage>
</organism>
<proteinExistence type="predicted"/>
<evidence type="ECO:0000256" key="4">
    <source>
        <dbReference type="ARBA" id="ARBA00022842"/>
    </source>
</evidence>
<name>A0A239IBS9_9BURK</name>
<dbReference type="InterPro" id="IPR035966">
    <property type="entry name" value="PKF_sf"/>
</dbReference>
<dbReference type="Proteomes" id="UP000198284">
    <property type="component" value="Unassembled WGS sequence"/>
</dbReference>
<dbReference type="UniPathway" id="UPA00109">
    <property type="reaction ID" value="UER00182"/>
</dbReference>
<dbReference type="GO" id="GO:0003872">
    <property type="term" value="F:6-phosphofructokinase activity"/>
    <property type="evidence" value="ECO:0007669"/>
    <property type="project" value="InterPro"/>
</dbReference>
<gene>
    <name evidence="6" type="ORF">SAMN06265795_10936</name>
</gene>
<dbReference type="Pfam" id="PF00365">
    <property type="entry name" value="PFK"/>
    <property type="match status" value="1"/>
</dbReference>
<dbReference type="InterPro" id="IPR000023">
    <property type="entry name" value="Phosphofructokinase_dom"/>
</dbReference>
<evidence type="ECO:0000256" key="2">
    <source>
        <dbReference type="ARBA" id="ARBA00022723"/>
    </source>
</evidence>
<dbReference type="SUPFAM" id="SSF53784">
    <property type="entry name" value="Phosphofructokinase"/>
    <property type="match status" value="1"/>
</dbReference>
<keyword evidence="3 6" id="KW-0418">Kinase</keyword>
<evidence type="ECO:0000313" key="7">
    <source>
        <dbReference type="Proteomes" id="UP000198284"/>
    </source>
</evidence>
<reference evidence="6 7" key="1">
    <citation type="submission" date="2017-06" db="EMBL/GenBank/DDBJ databases">
        <authorList>
            <person name="Kim H.J."/>
            <person name="Triplett B.A."/>
        </authorList>
    </citation>
    <scope>NUCLEOTIDE SEQUENCE [LARGE SCALE GENOMIC DNA]</scope>
    <source>
        <strain evidence="6 7">U15</strain>
    </source>
</reference>
<keyword evidence="4" id="KW-0460">Magnesium</keyword>